<dbReference type="AlphaFoldDB" id="A0A0F9TMJ8"/>
<accession>A0A0F9TMJ8</accession>
<comment type="caution">
    <text evidence="1">The sequence shown here is derived from an EMBL/GenBank/DDBJ whole genome shotgun (WGS) entry which is preliminary data.</text>
</comment>
<sequence>MGVGNFTLANAETVYIEDLHVHGYYSGGELDHDQTNLDYENLEETLVSLLPDSFCKVENESYGGGSIIAENNFYSIVLTHWVGYYALSVVIRDNDVRYDWGINPLAAHHHARVALRFFDKIHDIYPLRVPTSAWTSDVYQKTLAA</sequence>
<evidence type="ECO:0000313" key="1">
    <source>
        <dbReference type="EMBL" id="KKN80484.1"/>
    </source>
</evidence>
<dbReference type="EMBL" id="LAZR01000230">
    <property type="protein sequence ID" value="KKN80484.1"/>
    <property type="molecule type" value="Genomic_DNA"/>
</dbReference>
<reference evidence="1" key="1">
    <citation type="journal article" date="2015" name="Nature">
        <title>Complex archaea that bridge the gap between prokaryotes and eukaryotes.</title>
        <authorList>
            <person name="Spang A."/>
            <person name="Saw J.H."/>
            <person name="Jorgensen S.L."/>
            <person name="Zaremba-Niedzwiedzka K."/>
            <person name="Martijn J."/>
            <person name="Lind A.E."/>
            <person name="van Eijk R."/>
            <person name="Schleper C."/>
            <person name="Guy L."/>
            <person name="Ettema T.J."/>
        </authorList>
    </citation>
    <scope>NUCLEOTIDE SEQUENCE</scope>
</reference>
<gene>
    <name evidence="1" type="ORF">LCGC14_0329290</name>
</gene>
<protein>
    <submittedName>
        <fullName evidence="1">Uncharacterized protein</fullName>
    </submittedName>
</protein>
<name>A0A0F9TMJ8_9ZZZZ</name>
<organism evidence="1">
    <name type="scientific">marine sediment metagenome</name>
    <dbReference type="NCBI Taxonomy" id="412755"/>
    <lineage>
        <taxon>unclassified sequences</taxon>
        <taxon>metagenomes</taxon>
        <taxon>ecological metagenomes</taxon>
    </lineage>
</organism>
<proteinExistence type="predicted"/>